<dbReference type="PANTHER" id="PTHR44688">
    <property type="entry name" value="DNA-BINDING TRANSCRIPTIONAL ACTIVATOR DEVR_DOSR"/>
    <property type="match status" value="1"/>
</dbReference>
<dbReference type="InterPro" id="IPR000792">
    <property type="entry name" value="Tscrpt_reg_LuxR_C"/>
</dbReference>
<dbReference type="Pfam" id="PF00196">
    <property type="entry name" value="GerE"/>
    <property type="match status" value="1"/>
</dbReference>
<keyword evidence="3" id="KW-0804">Transcription</keyword>
<evidence type="ECO:0000313" key="5">
    <source>
        <dbReference type="EMBL" id="RJS45302.1"/>
    </source>
</evidence>
<evidence type="ECO:0000259" key="4">
    <source>
        <dbReference type="PROSITE" id="PS50043"/>
    </source>
</evidence>
<dbReference type="PROSITE" id="PS50043">
    <property type="entry name" value="HTH_LUXR_2"/>
    <property type="match status" value="1"/>
</dbReference>
<organism evidence="5 6">
    <name type="scientific">Nocardioides cavernaquae</name>
    <dbReference type="NCBI Taxonomy" id="2321396"/>
    <lineage>
        <taxon>Bacteria</taxon>
        <taxon>Bacillati</taxon>
        <taxon>Actinomycetota</taxon>
        <taxon>Actinomycetes</taxon>
        <taxon>Propionibacteriales</taxon>
        <taxon>Nocardioidaceae</taxon>
        <taxon>Nocardioides</taxon>
    </lineage>
</organism>
<evidence type="ECO:0000313" key="6">
    <source>
        <dbReference type="Proteomes" id="UP000276542"/>
    </source>
</evidence>
<dbReference type="Proteomes" id="UP000276542">
    <property type="component" value="Unassembled WGS sequence"/>
</dbReference>
<dbReference type="CDD" id="cd06170">
    <property type="entry name" value="LuxR_C_like"/>
    <property type="match status" value="1"/>
</dbReference>
<protein>
    <submittedName>
        <fullName evidence="5">LuxR family transcriptional regulator</fullName>
    </submittedName>
</protein>
<dbReference type="SUPFAM" id="SSF46894">
    <property type="entry name" value="C-terminal effector domain of the bipartite response regulators"/>
    <property type="match status" value="1"/>
</dbReference>
<dbReference type="PROSITE" id="PS00622">
    <property type="entry name" value="HTH_LUXR_1"/>
    <property type="match status" value="1"/>
</dbReference>
<dbReference type="AlphaFoldDB" id="A0A3A5H3T7"/>
<keyword evidence="2" id="KW-0238">DNA-binding</keyword>
<dbReference type="GO" id="GO:0006355">
    <property type="term" value="P:regulation of DNA-templated transcription"/>
    <property type="evidence" value="ECO:0007669"/>
    <property type="project" value="InterPro"/>
</dbReference>
<name>A0A3A5H3T7_9ACTN</name>
<dbReference type="SMART" id="SM00421">
    <property type="entry name" value="HTH_LUXR"/>
    <property type="match status" value="1"/>
</dbReference>
<dbReference type="PRINTS" id="PR00038">
    <property type="entry name" value="HTHLUXR"/>
</dbReference>
<proteinExistence type="predicted"/>
<evidence type="ECO:0000256" key="2">
    <source>
        <dbReference type="ARBA" id="ARBA00023125"/>
    </source>
</evidence>
<keyword evidence="1" id="KW-0805">Transcription regulation</keyword>
<evidence type="ECO:0000256" key="1">
    <source>
        <dbReference type="ARBA" id="ARBA00023015"/>
    </source>
</evidence>
<dbReference type="InterPro" id="IPR036388">
    <property type="entry name" value="WH-like_DNA-bd_sf"/>
</dbReference>
<gene>
    <name evidence="5" type="ORF">D4739_03095</name>
</gene>
<evidence type="ECO:0000256" key="3">
    <source>
        <dbReference type="ARBA" id="ARBA00023163"/>
    </source>
</evidence>
<sequence>MTNPALTDRARRCKAERVATPGDQARRTLDLLRNQIETGRLDAAAGTAARLLFIAPDPLVRAEVESALGVMLQRVGRVVESRDHFLFAASLTDNPGLRASYLAQASEVQFLGGDLTATRTTANQALELGERSGNAAAVCESLANLALVAQSEGYPGLAVDLARRSSRLGSIAPHSGPRSGWLRPLPVLPLAAAMVDLDLLADADRLLSEALASPAVAETAAHRPWLLGLRGIVRLLAGDWDRALMDAHSNLAEADRSGSLAARPWGWGVAAIVESLRGNASGATTLLDAAGANRLGAFGRYGEEWLLVGRATAAQQLPAYRQTLTEAWYRTRSHRWMVIWRPLAPALVRAAVAGGDLELAREVSLEAAEGARRAGGVASADASALQCAGLLSGDIDTLLSAVERYRSCGRPFALGQACLDAARGWIARGRPADAVVLLREATDIFHGLRAREPLIAAGLLLARHTGATTLPVVRVDPLAPLTRAERAVAIRAGQGLTNPQIAAELFLSARTVQAHLSSTYAKLTISSRVQLAGLVAAGVADTRNETRI</sequence>
<feature type="domain" description="HTH luxR-type" evidence="4">
    <location>
        <begin position="474"/>
        <end position="539"/>
    </location>
</feature>
<dbReference type="Gene3D" id="1.25.40.10">
    <property type="entry name" value="Tetratricopeptide repeat domain"/>
    <property type="match status" value="1"/>
</dbReference>
<accession>A0A3A5H3T7</accession>
<dbReference type="PANTHER" id="PTHR44688:SF16">
    <property type="entry name" value="DNA-BINDING TRANSCRIPTIONAL ACTIVATOR DEVR_DOSR"/>
    <property type="match status" value="1"/>
</dbReference>
<comment type="caution">
    <text evidence="5">The sequence shown here is derived from an EMBL/GenBank/DDBJ whole genome shotgun (WGS) entry which is preliminary data.</text>
</comment>
<keyword evidence="6" id="KW-1185">Reference proteome</keyword>
<dbReference type="Gene3D" id="1.10.10.10">
    <property type="entry name" value="Winged helix-like DNA-binding domain superfamily/Winged helix DNA-binding domain"/>
    <property type="match status" value="1"/>
</dbReference>
<dbReference type="InterPro" id="IPR011990">
    <property type="entry name" value="TPR-like_helical_dom_sf"/>
</dbReference>
<dbReference type="EMBL" id="QYRP01000002">
    <property type="protein sequence ID" value="RJS45302.1"/>
    <property type="molecule type" value="Genomic_DNA"/>
</dbReference>
<dbReference type="GO" id="GO:0003677">
    <property type="term" value="F:DNA binding"/>
    <property type="evidence" value="ECO:0007669"/>
    <property type="project" value="UniProtKB-KW"/>
</dbReference>
<dbReference type="InterPro" id="IPR016032">
    <property type="entry name" value="Sig_transdc_resp-reg_C-effctor"/>
</dbReference>
<reference evidence="6" key="1">
    <citation type="submission" date="2018-09" db="EMBL/GenBank/DDBJ databases">
        <authorList>
            <person name="Zhu H."/>
        </authorList>
    </citation>
    <scope>NUCLEOTIDE SEQUENCE [LARGE SCALE GENOMIC DNA]</scope>
    <source>
        <strain evidence="6">K1W22B-1</strain>
    </source>
</reference>